<gene>
    <name evidence="1" type="ORF">KE626_04090</name>
</gene>
<reference evidence="1 2" key="1">
    <citation type="submission" date="2021-04" db="EMBL/GenBank/DDBJ databases">
        <title>Chitinophaga sp. nov., isolated from the rhizosphere soil.</title>
        <authorList>
            <person name="He S."/>
        </authorList>
    </citation>
    <scope>NUCLEOTIDE SEQUENCE [LARGE SCALE GENOMIC DNA]</scope>
    <source>
        <strain evidence="1 2">2R12</strain>
    </source>
</reference>
<comment type="caution">
    <text evidence="1">The sequence shown here is derived from an EMBL/GenBank/DDBJ whole genome shotgun (WGS) entry which is preliminary data.</text>
</comment>
<dbReference type="Proteomes" id="UP000676386">
    <property type="component" value="Unassembled WGS sequence"/>
</dbReference>
<protein>
    <submittedName>
        <fullName evidence="1">Uncharacterized protein</fullName>
    </submittedName>
</protein>
<evidence type="ECO:0000313" key="1">
    <source>
        <dbReference type="EMBL" id="MBS0026484.1"/>
    </source>
</evidence>
<dbReference type="RefSeq" id="WP_211971589.1">
    <property type="nucleotide sequence ID" value="NZ_JAGTXB010000001.1"/>
</dbReference>
<keyword evidence="2" id="KW-1185">Reference proteome</keyword>
<sequence>MTKTYKVSYKTYFNDRLKQVSFHGKLTYPLYVQVTFDRKTIFFKSYYFELFSKPRYFLSVAGLTGGPSIEDIIKKENSLIDFIIDKNLPDFSLDLFKQEYAYYGKDLCDVTEEGFIDYMYVFFQDKGMPALAVMVQQGSRFRIVYDVVRDMKRAFNKPLYDELVENSLYYAPPYLPLYGFMQQTKKWPMLSLTVLEWEDEKTKAQFADYVQKYYPNIDLKEVMEQVNKWLDHLRKEAK</sequence>
<name>A0ABS5IU54_9BACT</name>
<evidence type="ECO:0000313" key="2">
    <source>
        <dbReference type="Proteomes" id="UP000676386"/>
    </source>
</evidence>
<proteinExistence type="predicted"/>
<organism evidence="1 2">
    <name type="scientific">Chitinophaga hostae</name>
    <dbReference type="NCBI Taxonomy" id="2831022"/>
    <lineage>
        <taxon>Bacteria</taxon>
        <taxon>Pseudomonadati</taxon>
        <taxon>Bacteroidota</taxon>
        <taxon>Chitinophagia</taxon>
        <taxon>Chitinophagales</taxon>
        <taxon>Chitinophagaceae</taxon>
        <taxon>Chitinophaga</taxon>
    </lineage>
</organism>
<dbReference type="EMBL" id="JAGTXB010000001">
    <property type="protein sequence ID" value="MBS0026484.1"/>
    <property type="molecule type" value="Genomic_DNA"/>
</dbReference>
<accession>A0ABS5IU54</accession>